<dbReference type="Pfam" id="PF05368">
    <property type="entry name" value="NmrA"/>
    <property type="match status" value="1"/>
</dbReference>
<dbReference type="KEGG" id="apuu:APUU_20722S"/>
<dbReference type="GeneID" id="64970295"/>
<dbReference type="InterPro" id="IPR036291">
    <property type="entry name" value="NAD(P)-bd_dom_sf"/>
</dbReference>
<dbReference type="PANTHER" id="PTHR43162">
    <property type="match status" value="1"/>
</dbReference>
<dbReference type="OrthoDB" id="419598at2759"/>
<dbReference type="Proteomes" id="UP000654913">
    <property type="component" value="Chromosome 2"/>
</dbReference>
<organism evidence="3 4">
    <name type="scientific">Aspergillus puulaauensis</name>
    <dbReference type="NCBI Taxonomy" id="1220207"/>
    <lineage>
        <taxon>Eukaryota</taxon>
        <taxon>Fungi</taxon>
        <taxon>Dikarya</taxon>
        <taxon>Ascomycota</taxon>
        <taxon>Pezizomycotina</taxon>
        <taxon>Eurotiomycetes</taxon>
        <taxon>Eurotiomycetidae</taxon>
        <taxon>Eurotiales</taxon>
        <taxon>Aspergillaceae</taxon>
        <taxon>Aspergillus</taxon>
    </lineage>
</organism>
<accession>A0A7R8AK36</accession>
<keyword evidence="1" id="KW-1133">Transmembrane helix</keyword>
<evidence type="ECO:0000256" key="1">
    <source>
        <dbReference type="SAM" id="Phobius"/>
    </source>
</evidence>
<evidence type="ECO:0000259" key="2">
    <source>
        <dbReference type="Pfam" id="PF05368"/>
    </source>
</evidence>
<dbReference type="SUPFAM" id="SSF51735">
    <property type="entry name" value="NAD(P)-binding Rossmann-fold domains"/>
    <property type="match status" value="1"/>
</dbReference>
<proteinExistence type="predicted"/>
<dbReference type="AlphaFoldDB" id="A0A7R8AK36"/>
<dbReference type="Gene3D" id="3.40.50.720">
    <property type="entry name" value="NAD(P)-binding Rossmann-like Domain"/>
    <property type="match status" value="1"/>
</dbReference>
<dbReference type="InterPro" id="IPR008030">
    <property type="entry name" value="NmrA-like"/>
</dbReference>
<name>A0A7R8AK36_9EURO</name>
<protein>
    <recommendedName>
        <fullName evidence="2">NmrA-like domain-containing protein</fullName>
    </recommendedName>
</protein>
<dbReference type="PANTHER" id="PTHR43162:SF1">
    <property type="entry name" value="PRESTALK A DIFFERENTIATION PROTEIN A"/>
    <property type="match status" value="1"/>
</dbReference>
<dbReference type="InterPro" id="IPR051604">
    <property type="entry name" value="Ergot_Alk_Oxidoreductase"/>
</dbReference>
<sequence length="319" mass="34435">MYFNSAIRTQISSCPKLAYFKIPPLALVVYVFLSTFIHLRYLQLPIHAMSVIVFGPTGSVASVVAQTAQENGATVFLAMRDTQKPVPGLTAEQEKAGKYKRVQADLADPDSVAAAIKESGARRAFFYRAHTTDNMRGTLTALKDAGVEFVVFLSSYTIAGDPRDVEPSDLIPFIHAQKGINDGAVDLYAPDFKFDCITPGDMGAVGGKILVNGPRNGQRKVYLYGPQVLGQAEAILAIGKVLGKTVKIGALSEQEALDEYVQTGIPKPLAEYLVKKSGAANEAGGRAHYEEGVQNVQLYTGMPSQSLEEWVAESKARFA</sequence>
<keyword evidence="1" id="KW-0472">Membrane</keyword>
<reference evidence="3" key="2">
    <citation type="submission" date="2021-02" db="EMBL/GenBank/DDBJ databases">
        <title>Aspergillus puulaauensis MK2 genome sequence.</title>
        <authorList>
            <person name="Futagami T."/>
            <person name="Mori K."/>
            <person name="Kadooka C."/>
            <person name="Tanaka T."/>
        </authorList>
    </citation>
    <scope>NUCLEOTIDE SEQUENCE</scope>
    <source>
        <strain evidence="3">MK2</strain>
    </source>
</reference>
<keyword evidence="1" id="KW-0812">Transmembrane</keyword>
<feature type="transmembrane region" description="Helical" evidence="1">
    <location>
        <begin position="22"/>
        <end position="42"/>
    </location>
</feature>
<dbReference type="RefSeq" id="XP_041552484.1">
    <property type="nucleotide sequence ID" value="XM_041699395.1"/>
</dbReference>
<evidence type="ECO:0000313" key="4">
    <source>
        <dbReference type="Proteomes" id="UP000654913"/>
    </source>
</evidence>
<dbReference type="Gene3D" id="3.90.25.10">
    <property type="entry name" value="UDP-galactose 4-epimerase, domain 1"/>
    <property type="match status" value="1"/>
</dbReference>
<evidence type="ECO:0000313" key="3">
    <source>
        <dbReference type="EMBL" id="BCS20290.1"/>
    </source>
</evidence>
<gene>
    <name evidence="3" type="ORF">APUU_20722S</name>
</gene>
<feature type="domain" description="NmrA-like" evidence="2">
    <location>
        <begin position="51"/>
        <end position="154"/>
    </location>
</feature>
<dbReference type="EMBL" id="AP024444">
    <property type="protein sequence ID" value="BCS20290.1"/>
    <property type="molecule type" value="Genomic_DNA"/>
</dbReference>
<keyword evidence="4" id="KW-1185">Reference proteome</keyword>
<reference evidence="3" key="1">
    <citation type="submission" date="2021-01" db="EMBL/GenBank/DDBJ databases">
        <authorList>
            <consortium name="Aspergillus puulaauensis MK2 genome sequencing consortium"/>
            <person name="Kazuki M."/>
            <person name="Futagami T."/>
        </authorList>
    </citation>
    <scope>NUCLEOTIDE SEQUENCE</scope>
    <source>
        <strain evidence="3">MK2</strain>
    </source>
</reference>